<dbReference type="InterPro" id="IPR019734">
    <property type="entry name" value="TPR_rpt"/>
</dbReference>
<dbReference type="EMBL" id="JAVHJV010000007">
    <property type="protein sequence ID" value="KAK5941035.1"/>
    <property type="molecule type" value="Genomic_DNA"/>
</dbReference>
<dbReference type="PANTHER" id="PTHR24121">
    <property type="entry name" value="NO MECHANORECEPTOR POTENTIAL C, ISOFORM D-RELATED"/>
    <property type="match status" value="1"/>
</dbReference>
<dbReference type="GeneID" id="89999761"/>
<dbReference type="InterPro" id="IPR036770">
    <property type="entry name" value="Ankyrin_rpt-contain_sf"/>
</dbReference>
<name>A0ABR0RKC7_9EURO</name>
<comment type="caution">
    <text evidence="4">The sequence shown here is derived from an EMBL/GenBank/DDBJ whole genome shotgun (WGS) entry which is preliminary data.</text>
</comment>
<dbReference type="InterPro" id="IPR002110">
    <property type="entry name" value="Ankyrin_rpt"/>
</dbReference>
<organism evidence="4 5">
    <name type="scientific">Knufia obscura</name>
    <dbReference type="NCBI Taxonomy" id="1635080"/>
    <lineage>
        <taxon>Eukaryota</taxon>
        <taxon>Fungi</taxon>
        <taxon>Dikarya</taxon>
        <taxon>Ascomycota</taxon>
        <taxon>Pezizomycotina</taxon>
        <taxon>Eurotiomycetes</taxon>
        <taxon>Chaetothyriomycetidae</taxon>
        <taxon>Chaetothyriales</taxon>
        <taxon>Trichomeriaceae</taxon>
        <taxon>Knufia</taxon>
    </lineage>
</organism>
<dbReference type="SMART" id="SM00248">
    <property type="entry name" value="ANK"/>
    <property type="match status" value="5"/>
</dbReference>
<feature type="compositionally biased region" description="Polar residues" evidence="3">
    <location>
        <begin position="513"/>
        <end position="522"/>
    </location>
</feature>
<feature type="repeat" description="TPR" evidence="2">
    <location>
        <begin position="297"/>
        <end position="330"/>
    </location>
</feature>
<keyword evidence="1" id="KW-0040">ANK repeat</keyword>
<dbReference type="RefSeq" id="XP_064729125.1">
    <property type="nucleotide sequence ID" value="XM_064874725.1"/>
</dbReference>
<dbReference type="PANTHER" id="PTHR24121:SF23">
    <property type="entry name" value="NO MECHANORECEPTOR POTENTIAL C, ISOFORM H"/>
    <property type="match status" value="1"/>
</dbReference>
<reference evidence="4 5" key="1">
    <citation type="journal article" date="2023" name="Res Sq">
        <title>Genomic and morphological characterization of Knufia obscura isolated from the Mars 2020 spacecraft assembly facility.</title>
        <authorList>
            <person name="Chander A.M."/>
            <person name="Teixeira M.M."/>
            <person name="Singh N.K."/>
            <person name="Williams M.P."/>
            <person name="Parker C.W."/>
            <person name="Leo P."/>
            <person name="Stajich J.E."/>
            <person name="Torok T."/>
            <person name="Tighe S."/>
            <person name="Mason C.E."/>
            <person name="Venkateswaran K."/>
        </authorList>
    </citation>
    <scope>NUCLEOTIDE SEQUENCE [LARGE SCALE GENOMIC DNA]</scope>
    <source>
        <strain evidence="4 5">CCFEE 5817</strain>
    </source>
</reference>
<dbReference type="PROSITE" id="PS50088">
    <property type="entry name" value="ANK_REPEAT"/>
    <property type="match status" value="1"/>
</dbReference>
<dbReference type="Pfam" id="PF00023">
    <property type="entry name" value="Ank"/>
    <property type="match status" value="1"/>
</dbReference>
<evidence type="ECO:0000256" key="2">
    <source>
        <dbReference type="PROSITE-ProRule" id="PRU00339"/>
    </source>
</evidence>
<keyword evidence="2" id="KW-0802">TPR repeat</keyword>
<evidence type="ECO:0000256" key="1">
    <source>
        <dbReference type="PROSITE-ProRule" id="PRU00023"/>
    </source>
</evidence>
<dbReference type="Pfam" id="PF14559">
    <property type="entry name" value="TPR_19"/>
    <property type="match status" value="1"/>
</dbReference>
<dbReference type="PROSITE" id="PS50297">
    <property type="entry name" value="ANK_REP_REGION"/>
    <property type="match status" value="1"/>
</dbReference>
<feature type="region of interest" description="Disordered" evidence="3">
    <location>
        <begin position="471"/>
        <end position="612"/>
    </location>
</feature>
<sequence>MTIIKWVDSVRTVDDRIDSFVKEVNTLRATYESLSQSLKDPSMLEAARNTNRDAGGHLWTQMSRTLQDCEGTMIAITNVLRRIQDASNIFRPVIKQLKEALNAGELVRLREQVVLFNSSLQLPMQMITLTMQLRQQEMTTTHQLHLNEQFASLRQGISRIEQISRGLVTPRRQVSLGGSTLMGESVADKAWFDNMESYVETAKKFLDSASVAATTLSAPSVAYREEEGPPRGDLRRRGSNFVPLTVQKLNSISMYVDQVPAESTSGTPLASDAQSMVEPPHAVLDDSDDDDVDLQLLQTLLRNGHTELDKGDFATAEDNYREALAISQSNDFGPQVACSTPDVSLMLGECLVKQKKYDEAISLLQPLANQASARVESPKPSSASMLSSTPRTPDKGQALSANHLLGEVYLKKTDYVHAEAHAVQAFKGRKKLLGETHPKTIESVTLVIDMYKAKGQSARGEAYKTFLKPVQSTPDHQSLGSSPVSNFTPSPPAAESIDMTMDSYAQRPRRPTFNISSHFKSTSRAERTDMAPPPIPYSRTAAGLTPKQPKPESKPRSQHWVSLSAPFVVTDEPGHLSTSPNDTESLHVGRRPSQARQESINSNGSDPFANISRWGTNDIVDQYMGAPNRQRSSLSKAPTLCAQMSRAEMEAKFTSIARQCKEDKSSKEGIQLLQLYDPESAMLVHRTSELKENMKRGATKGLAGTGYGFSPLHFFCSLKFEAVTEIELLLQLGVDVNAVAYKAGYGKTAPFTSLSLAVDRGHHNIVRLLLRHGADCRPEGNPAYHYDDRHAMHPLLAACSKGFVHVAGVLLEHGIQLSEADFPRKAWHGNSLLHEACFKCDLEMVVLLMSSLQRTNLLNSSGYSFIGQPGQQDSFGVTPVMYAVDMRDTHDPKLKAHKLRNRVACLKLLLGQSNDVRQRETDNGEVVVDHPEIDSSNRLATDLHMLDKKGNSVYWYADETRGGDAELKAFLDEQSQRSRLIDI</sequence>
<evidence type="ECO:0000313" key="5">
    <source>
        <dbReference type="Proteomes" id="UP001334248"/>
    </source>
</evidence>
<evidence type="ECO:0000256" key="3">
    <source>
        <dbReference type="SAM" id="MobiDB-lite"/>
    </source>
</evidence>
<feature type="repeat" description="ANK" evidence="1">
    <location>
        <begin position="749"/>
        <end position="781"/>
    </location>
</feature>
<dbReference type="InterPro" id="IPR011990">
    <property type="entry name" value="TPR-like_helical_dom_sf"/>
</dbReference>
<dbReference type="SUPFAM" id="SSF48403">
    <property type="entry name" value="Ankyrin repeat"/>
    <property type="match status" value="1"/>
</dbReference>
<accession>A0ABR0RKC7</accession>
<dbReference type="Gene3D" id="1.25.40.20">
    <property type="entry name" value="Ankyrin repeat-containing domain"/>
    <property type="match status" value="2"/>
</dbReference>
<dbReference type="Proteomes" id="UP001334248">
    <property type="component" value="Unassembled WGS sequence"/>
</dbReference>
<dbReference type="Gene3D" id="1.25.40.10">
    <property type="entry name" value="Tetratricopeptide repeat domain"/>
    <property type="match status" value="2"/>
</dbReference>
<dbReference type="SUPFAM" id="SSF48452">
    <property type="entry name" value="TPR-like"/>
    <property type="match status" value="1"/>
</dbReference>
<keyword evidence="5" id="KW-1185">Reference proteome</keyword>
<proteinExistence type="predicted"/>
<gene>
    <name evidence="4" type="ORF">PMZ80_006312</name>
</gene>
<feature type="compositionally biased region" description="Polar residues" evidence="3">
    <location>
        <begin position="594"/>
        <end position="605"/>
    </location>
</feature>
<feature type="compositionally biased region" description="Polar residues" evidence="3">
    <location>
        <begin position="471"/>
        <end position="488"/>
    </location>
</feature>
<dbReference type="PROSITE" id="PS50005">
    <property type="entry name" value="TPR"/>
    <property type="match status" value="1"/>
</dbReference>
<evidence type="ECO:0000313" key="4">
    <source>
        <dbReference type="EMBL" id="KAK5941035.1"/>
    </source>
</evidence>
<protein>
    <submittedName>
        <fullName evidence="4">Uncharacterized protein</fullName>
    </submittedName>
</protein>
<feature type="region of interest" description="Disordered" evidence="3">
    <location>
        <begin position="371"/>
        <end position="397"/>
    </location>
</feature>
<feature type="compositionally biased region" description="Low complexity" evidence="3">
    <location>
        <begin position="378"/>
        <end position="390"/>
    </location>
</feature>